<evidence type="ECO:0000256" key="3">
    <source>
        <dbReference type="ARBA" id="ARBA00022801"/>
    </source>
</evidence>
<evidence type="ECO:0000313" key="7">
    <source>
        <dbReference type="EMBL" id="CAG5093200.1"/>
    </source>
</evidence>
<keyword evidence="5" id="KW-0472">Membrane</keyword>
<organism evidence="7 8">
    <name type="scientific">Thermobacillus xylanilyticus</name>
    <dbReference type="NCBI Taxonomy" id="76633"/>
    <lineage>
        <taxon>Bacteria</taxon>
        <taxon>Bacillati</taxon>
        <taxon>Bacillota</taxon>
        <taxon>Bacilli</taxon>
        <taxon>Bacillales</taxon>
        <taxon>Paenibacillaceae</taxon>
        <taxon>Thermobacillus</taxon>
    </lineage>
</organism>
<evidence type="ECO:0000313" key="8">
    <source>
        <dbReference type="Proteomes" id="UP000681526"/>
    </source>
</evidence>
<evidence type="ECO:0000259" key="6">
    <source>
        <dbReference type="SMART" id="SM00228"/>
    </source>
</evidence>
<name>A0ABN7SCR0_THEXY</name>
<dbReference type="InterPro" id="IPR036034">
    <property type="entry name" value="PDZ_sf"/>
</dbReference>
<keyword evidence="8" id="KW-1185">Reference proteome</keyword>
<evidence type="ECO:0000256" key="4">
    <source>
        <dbReference type="ARBA" id="ARBA00022825"/>
    </source>
</evidence>
<comment type="caution">
    <text evidence="7">The sequence shown here is derived from an EMBL/GenBank/DDBJ whole genome shotgun (WGS) entry which is preliminary data.</text>
</comment>
<dbReference type="InterPro" id="IPR001478">
    <property type="entry name" value="PDZ"/>
</dbReference>
<keyword evidence="3 7" id="KW-0378">Hydrolase</keyword>
<dbReference type="EMBL" id="CAJRAY010000103">
    <property type="protein sequence ID" value="CAG5093200.1"/>
    <property type="molecule type" value="Genomic_DNA"/>
</dbReference>
<feature type="transmembrane region" description="Helical" evidence="5">
    <location>
        <begin position="45"/>
        <end position="67"/>
    </location>
</feature>
<keyword evidence="2" id="KW-0645">Protease</keyword>
<comment type="similarity">
    <text evidence="1">Belongs to the peptidase S1C family.</text>
</comment>
<feature type="domain" description="PDZ" evidence="6">
    <location>
        <begin position="344"/>
        <end position="430"/>
    </location>
</feature>
<dbReference type="PRINTS" id="PR00834">
    <property type="entry name" value="PROTEASES2C"/>
</dbReference>
<reference evidence="7 8" key="1">
    <citation type="submission" date="2021-04" db="EMBL/GenBank/DDBJ databases">
        <authorList>
            <person name="Rakotoarivonina H."/>
        </authorList>
    </citation>
    <scope>NUCLEOTIDE SEQUENCE [LARGE SCALE GENOMIC DNA]</scope>
    <source>
        <strain evidence="7 8">XE</strain>
    </source>
</reference>
<dbReference type="Proteomes" id="UP000681526">
    <property type="component" value="Unassembled WGS sequence"/>
</dbReference>
<gene>
    <name evidence="7" type="primary">txxe 3699-htrA</name>
    <name evidence="7" type="ORF">TXXE_19350</name>
</gene>
<evidence type="ECO:0000256" key="1">
    <source>
        <dbReference type="ARBA" id="ARBA00010541"/>
    </source>
</evidence>
<keyword evidence="5" id="KW-0812">Transmembrane</keyword>
<dbReference type="Pfam" id="PF13365">
    <property type="entry name" value="Trypsin_2"/>
    <property type="match status" value="1"/>
</dbReference>
<sequence>MSLFDDDFYSTRVSRRAREDGRRDWRFGGRGGWRRWRGEGGLRPVHLAFISSMVSALGAVLLFGLIFGFGRGGGGSGAVVSVAGVSSADTAERIVQAASRVEPAVVSIINEQMLPAGGRFFRPEKDRDPDEELTLQQASLGSGVIFRKANGKANIITNYHVVEDADQVKAVLASGEVREAEIVGKDQITDLAVLEIDGAGIETVAAIGDSRQLRNGETVITIGNPLGLNNSLTMGIVSKSRRIIPVSLAQNGIYDWEQEVIQISAPINQGNSGGALVNLSGEVVGINSMKVADFGVEGVGFAIPMHNAMPVVEQLLDLGYVPRPYLGVYTLDLEQYWEQQVYEEWLGAEEDGEEGGDAAEEDDLKLPEDVKRGVIVLEAVGPAKKAGLKFNDVIVKLDDQPIGSTMELRKYLYGSKKIGEKVKVSYYRGGKLETVTVELAEKIDEEEEE</sequence>
<dbReference type="Gene3D" id="2.40.10.10">
    <property type="entry name" value="Trypsin-like serine proteases"/>
    <property type="match status" value="2"/>
</dbReference>
<dbReference type="RefSeq" id="WP_015253150.1">
    <property type="nucleotide sequence ID" value="NZ_CAJRAY010000103.1"/>
</dbReference>
<dbReference type="InterPro" id="IPR001940">
    <property type="entry name" value="Peptidase_S1C"/>
</dbReference>
<keyword evidence="4" id="KW-0720">Serine protease</keyword>
<keyword evidence="5" id="KW-1133">Transmembrane helix</keyword>
<proteinExistence type="inferred from homology"/>
<dbReference type="EC" id="3.4.21.-" evidence="7"/>
<dbReference type="Gene3D" id="2.30.42.10">
    <property type="match status" value="1"/>
</dbReference>
<dbReference type="SUPFAM" id="SSF50156">
    <property type="entry name" value="PDZ domain-like"/>
    <property type="match status" value="1"/>
</dbReference>
<evidence type="ECO:0000256" key="5">
    <source>
        <dbReference type="SAM" id="Phobius"/>
    </source>
</evidence>
<dbReference type="Pfam" id="PF13180">
    <property type="entry name" value="PDZ_2"/>
    <property type="match status" value="1"/>
</dbReference>
<dbReference type="InterPro" id="IPR009003">
    <property type="entry name" value="Peptidase_S1_PA"/>
</dbReference>
<dbReference type="SUPFAM" id="SSF50494">
    <property type="entry name" value="Trypsin-like serine proteases"/>
    <property type="match status" value="1"/>
</dbReference>
<dbReference type="PANTHER" id="PTHR22939:SF129">
    <property type="entry name" value="SERINE PROTEASE HTRA2, MITOCHONDRIAL"/>
    <property type="match status" value="1"/>
</dbReference>
<dbReference type="GO" id="GO:0016787">
    <property type="term" value="F:hydrolase activity"/>
    <property type="evidence" value="ECO:0007669"/>
    <property type="project" value="UniProtKB-KW"/>
</dbReference>
<dbReference type="PANTHER" id="PTHR22939">
    <property type="entry name" value="SERINE PROTEASE FAMILY S1C HTRA-RELATED"/>
    <property type="match status" value="1"/>
</dbReference>
<dbReference type="InterPro" id="IPR043504">
    <property type="entry name" value="Peptidase_S1_PA_chymotrypsin"/>
</dbReference>
<dbReference type="SMART" id="SM00228">
    <property type="entry name" value="PDZ"/>
    <property type="match status" value="1"/>
</dbReference>
<evidence type="ECO:0000256" key="2">
    <source>
        <dbReference type="ARBA" id="ARBA00022670"/>
    </source>
</evidence>
<protein>
    <submittedName>
        <fullName evidence="7">Serine protease do-like HtrA, peptidase</fullName>
        <ecNumber evidence="7">3.4.21.-</ecNumber>
    </submittedName>
</protein>
<accession>A0ABN7SCR0</accession>